<dbReference type="EMBL" id="CAJVCH010048374">
    <property type="protein sequence ID" value="CAG7717757.1"/>
    <property type="molecule type" value="Genomic_DNA"/>
</dbReference>
<evidence type="ECO:0000313" key="2">
    <source>
        <dbReference type="Proteomes" id="UP000708208"/>
    </source>
</evidence>
<organism evidence="1 2">
    <name type="scientific">Allacma fusca</name>
    <dbReference type="NCBI Taxonomy" id="39272"/>
    <lineage>
        <taxon>Eukaryota</taxon>
        <taxon>Metazoa</taxon>
        <taxon>Ecdysozoa</taxon>
        <taxon>Arthropoda</taxon>
        <taxon>Hexapoda</taxon>
        <taxon>Collembola</taxon>
        <taxon>Symphypleona</taxon>
        <taxon>Sminthuridae</taxon>
        <taxon>Allacma</taxon>
    </lineage>
</organism>
<proteinExistence type="predicted"/>
<dbReference type="PANTHER" id="PTHR11161">
    <property type="entry name" value="O-ACYLTRANSFERASE"/>
    <property type="match status" value="1"/>
</dbReference>
<comment type="caution">
    <text evidence="1">The sequence shown here is derived from an EMBL/GenBank/DDBJ whole genome shotgun (WGS) entry which is preliminary data.</text>
</comment>
<dbReference type="OrthoDB" id="207378at2759"/>
<keyword evidence="2" id="KW-1185">Reference proteome</keyword>
<evidence type="ECO:0000313" key="1">
    <source>
        <dbReference type="EMBL" id="CAG7717757.1"/>
    </source>
</evidence>
<dbReference type="Proteomes" id="UP000708208">
    <property type="component" value="Unassembled WGS sequence"/>
</dbReference>
<reference evidence="1" key="1">
    <citation type="submission" date="2021-06" db="EMBL/GenBank/DDBJ databases">
        <authorList>
            <person name="Hodson N. C."/>
            <person name="Mongue J. A."/>
            <person name="Jaron S. K."/>
        </authorList>
    </citation>
    <scope>NUCLEOTIDE SEQUENCE</scope>
</reference>
<name>A0A8J2JFC8_9HEXA</name>
<dbReference type="PANTHER" id="PTHR11161:SF0">
    <property type="entry name" value="O-ACYLTRANSFERASE LIKE PROTEIN"/>
    <property type="match status" value="1"/>
</dbReference>
<accession>A0A8J2JFC8</accession>
<gene>
    <name evidence="1" type="ORF">AFUS01_LOCUS7196</name>
</gene>
<feature type="non-terminal residue" evidence="1">
    <location>
        <position position="1"/>
    </location>
</feature>
<dbReference type="InterPro" id="IPR052728">
    <property type="entry name" value="O2_lipid_transport_reg"/>
</dbReference>
<dbReference type="AlphaFoldDB" id="A0A8J2JFC8"/>
<protein>
    <submittedName>
        <fullName evidence="1">Uncharacterized protein</fullName>
    </submittedName>
</protein>
<sequence>MLYVNNILKFEPGPCFRGGWYLADDMQFFLLSPLLIYPLWKWKKTGLTIVAI</sequence>